<comment type="subcellular location">
    <subcellularLocation>
        <location evidence="1">Cell membrane</location>
        <topology evidence="1">Multi-pass membrane protein</topology>
    </subcellularLocation>
</comment>
<dbReference type="GO" id="GO:0005886">
    <property type="term" value="C:plasma membrane"/>
    <property type="evidence" value="ECO:0007669"/>
    <property type="project" value="UniProtKB-SubCell"/>
</dbReference>
<evidence type="ECO:0000313" key="10">
    <source>
        <dbReference type="Proteomes" id="UP000199339"/>
    </source>
</evidence>
<comment type="similarity">
    <text evidence="2">Belongs to the CPA3 antiporters (TC 2.A.63) subunit C family.</text>
</comment>
<dbReference type="InterPro" id="IPR050601">
    <property type="entry name" value="CPA3_antiporter_subunitC"/>
</dbReference>
<dbReference type="EMBL" id="FOUR01000009">
    <property type="protein sequence ID" value="SFN51084.1"/>
    <property type="molecule type" value="Genomic_DNA"/>
</dbReference>
<keyword evidence="10" id="KW-1185">Reference proteome</keyword>
<dbReference type="Pfam" id="PF00420">
    <property type="entry name" value="Oxidored_q2"/>
    <property type="match status" value="1"/>
</dbReference>
<evidence type="ECO:0000256" key="1">
    <source>
        <dbReference type="ARBA" id="ARBA00004651"/>
    </source>
</evidence>
<feature type="transmembrane region" description="Helical" evidence="8">
    <location>
        <begin position="62"/>
        <end position="82"/>
    </location>
</feature>
<keyword evidence="6 8" id="KW-0472">Membrane</keyword>
<evidence type="ECO:0000256" key="5">
    <source>
        <dbReference type="ARBA" id="ARBA00022989"/>
    </source>
</evidence>
<accession>A0A1I4ZLG6</accession>
<proteinExistence type="inferred from homology"/>
<gene>
    <name evidence="9" type="ORF">SAMN04487961_3272</name>
</gene>
<evidence type="ECO:0000256" key="2">
    <source>
        <dbReference type="ARBA" id="ARBA00010388"/>
    </source>
</evidence>
<evidence type="ECO:0000256" key="3">
    <source>
        <dbReference type="ARBA" id="ARBA00022475"/>
    </source>
</evidence>
<dbReference type="Gene3D" id="1.10.287.3510">
    <property type="match status" value="1"/>
</dbReference>
<dbReference type="Proteomes" id="UP000199339">
    <property type="component" value="Unassembled WGS sequence"/>
</dbReference>
<sequence>MTPSLLYAFAGAALCGIGLFGFIVISHLLRKLLAFNLMGSGVFLVLVGLAQHRSGPDPVPQALVLTGIVVAIAATALAVVLIRRYFHLSGKTALEDPARDTLPHQGPREVREAPRE</sequence>
<organism evidence="9 10">
    <name type="scientific">Marinobacter pelagius</name>
    <dbReference type="NCBI Taxonomy" id="379482"/>
    <lineage>
        <taxon>Bacteria</taxon>
        <taxon>Pseudomonadati</taxon>
        <taxon>Pseudomonadota</taxon>
        <taxon>Gammaproteobacteria</taxon>
        <taxon>Pseudomonadales</taxon>
        <taxon>Marinobacteraceae</taxon>
        <taxon>Marinobacter</taxon>
    </lineage>
</organism>
<dbReference type="PANTHER" id="PTHR34583:SF2">
    <property type="entry name" value="ANTIPORTER SUBUNIT MNHC2-RELATED"/>
    <property type="match status" value="1"/>
</dbReference>
<keyword evidence="5 8" id="KW-1133">Transmembrane helix</keyword>
<feature type="transmembrane region" description="Helical" evidence="8">
    <location>
        <begin position="6"/>
        <end position="25"/>
    </location>
</feature>
<dbReference type="AlphaFoldDB" id="A0A1I4ZLG6"/>
<dbReference type="PANTHER" id="PTHR34583">
    <property type="entry name" value="ANTIPORTER SUBUNIT MNHC2-RELATED"/>
    <property type="match status" value="1"/>
</dbReference>
<feature type="region of interest" description="Disordered" evidence="7">
    <location>
        <begin position="96"/>
        <end position="116"/>
    </location>
</feature>
<name>A0A1I4ZLG6_9GAMM</name>
<feature type="transmembrane region" description="Helical" evidence="8">
    <location>
        <begin position="32"/>
        <end position="50"/>
    </location>
</feature>
<dbReference type="RefSeq" id="WP_092006180.1">
    <property type="nucleotide sequence ID" value="NZ_FOUR01000009.1"/>
</dbReference>
<evidence type="ECO:0000256" key="8">
    <source>
        <dbReference type="SAM" id="Phobius"/>
    </source>
</evidence>
<keyword evidence="3" id="KW-1003">Cell membrane</keyword>
<reference evidence="10" key="1">
    <citation type="submission" date="2016-10" db="EMBL/GenBank/DDBJ databases">
        <authorList>
            <person name="Varghese N."/>
            <person name="Submissions S."/>
        </authorList>
    </citation>
    <scope>NUCLEOTIDE SEQUENCE [LARGE SCALE GENOMIC DNA]</scope>
    <source>
        <strain evidence="10">CGMCC 1.6775</strain>
    </source>
</reference>
<dbReference type="OrthoDB" id="1494613at2"/>
<evidence type="ECO:0000256" key="4">
    <source>
        <dbReference type="ARBA" id="ARBA00022692"/>
    </source>
</evidence>
<keyword evidence="4 8" id="KW-0812">Transmembrane</keyword>
<dbReference type="InterPro" id="IPR039428">
    <property type="entry name" value="NUOK/Mnh_C1-like"/>
</dbReference>
<evidence type="ECO:0000256" key="6">
    <source>
        <dbReference type="ARBA" id="ARBA00023136"/>
    </source>
</evidence>
<evidence type="ECO:0000256" key="7">
    <source>
        <dbReference type="SAM" id="MobiDB-lite"/>
    </source>
</evidence>
<evidence type="ECO:0000313" key="9">
    <source>
        <dbReference type="EMBL" id="SFN51084.1"/>
    </source>
</evidence>
<protein>
    <submittedName>
        <fullName evidence="9">Multicomponent Na+:H+ antiporter subunit C</fullName>
    </submittedName>
</protein>